<dbReference type="RefSeq" id="WP_341673738.1">
    <property type="nucleotide sequence ID" value="NZ_JBBYHV010000002.1"/>
</dbReference>
<evidence type="ECO:0000256" key="4">
    <source>
        <dbReference type="ARBA" id="ARBA00030169"/>
    </source>
</evidence>
<sequence>MSEEVNIRRAAALETATLSDALDRLGIQSQCNGIAPRSPGFRMAGRARTILYGPAGDPPGSVGDYIDEIAAGEIVVLDNGGRTDATVWGDILTEVALNRGIAGTLIDGVCRDVALCRELSYPVFSKGHWMRTGKDRVQVVGADVPVTIGTVRVCPGDLIVGDADGVIVIPRAKEDAVLDAAEEIHQVESRIREDVRGGMRLEVARRSHGYHDLQSRRAS</sequence>
<evidence type="ECO:0000256" key="1">
    <source>
        <dbReference type="ARBA" id="ARBA00001968"/>
    </source>
</evidence>
<accession>A0ABU9IFJ1</accession>
<dbReference type="PANTHER" id="PTHR33254">
    <property type="entry name" value="4-HYDROXY-4-METHYL-2-OXOGLUTARATE ALDOLASE 3-RELATED"/>
    <property type="match status" value="1"/>
</dbReference>
<evidence type="ECO:0000313" key="5">
    <source>
        <dbReference type="EMBL" id="MEL1251177.1"/>
    </source>
</evidence>
<dbReference type="InterPro" id="IPR036704">
    <property type="entry name" value="RraA/RraA-like_sf"/>
</dbReference>
<dbReference type="EMBL" id="JBBYHV010000002">
    <property type="protein sequence ID" value="MEL1251177.1"/>
    <property type="molecule type" value="Genomic_DNA"/>
</dbReference>
<dbReference type="InterPro" id="IPR005493">
    <property type="entry name" value="RraA/RraA-like"/>
</dbReference>
<comment type="caution">
    <text evidence="5">The sequence shown here is derived from an EMBL/GenBank/DDBJ whole genome shotgun (WGS) entry which is preliminary data.</text>
</comment>
<proteinExistence type="predicted"/>
<keyword evidence="6" id="KW-1185">Reference proteome</keyword>
<dbReference type="Pfam" id="PF03737">
    <property type="entry name" value="RraA-like"/>
    <property type="match status" value="1"/>
</dbReference>
<evidence type="ECO:0000256" key="3">
    <source>
        <dbReference type="ARBA" id="ARBA00029596"/>
    </source>
</evidence>
<gene>
    <name evidence="5" type="ORF">AAEO60_10890</name>
</gene>
<evidence type="ECO:0000313" key="6">
    <source>
        <dbReference type="Proteomes" id="UP001497045"/>
    </source>
</evidence>
<evidence type="ECO:0000256" key="2">
    <source>
        <dbReference type="ARBA" id="ARBA00016549"/>
    </source>
</evidence>
<name>A0ABU9IFJ1_9SPHN</name>
<reference evidence="5 6" key="1">
    <citation type="submission" date="2024-04" db="EMBL/GenBank/DDBJ databases">
        <title>Aurantiacibacter sp. DGU6 16S ribosomal RNA gene Genome sequencing and assembly.</title>
        <authorList>
            <person name="Park S."/>
        </authorList>
    </citation>
    <scope>NUCLEOTIDE SEQUENCE [LARGE SCALE GENOMIC DNA]</scope>
    <source>
        <strain evidence="5 6">DGU6</strain>
    </source>
</reference>
<dbReference type="SUPFAM" id="SSF89562">
    <property type="entry name" value="RraA-like"/>
    <property type="match status" value="1"/>
</dbReference>
<organism evidence="5 6">
    <name type="scientific">Aurantiacibacter gilvus</name>
    <dbReference type="NCBI Taxonomy" id="3139141"/>
    <lineage>
        <taxon>Bacteria</taxon>
        <taxon>Pseudomonadati</taxon>
        <taxon>Pseudomonadota</taxon>
        <taxon>Alphaproteobacteria</taxon>
        <taxon>Sphingomonadales</taxon>
        <taxon>Erythrobacteraceae</taxon>
        <taxon>Aurantiacibacter</taxon>
    </lineage>
</organism>
<dbReference type="Gene3D" id="3.50.30.40">
    <property type="entry name" value="Ribonuclease E inhibitor RraA/RraA-like"/>
    <property type="match status" value="1"/>
</dbReference>
<dbReference type="Proteomes" id="UP001497045">
    <property type="component" value="Unassembled WGS sequence"/>
</dbReference>
<dbReference type="CDD" id="cd16841">
    <property type="entry name" value="RraA_family"/>
    <property type="match status" value="1"/>
</dbReference>
<dbReference type="PANTHER" id="PTHR33254:SF4">
    <property type="entry name" value="4-HYDROXY-4-METHYL-2-OXOGLUTARATE ALDOLASE 3-RELATED"/>
    <property type="match status" value="1"/>
</dbReference>
<protein>
    <recommendedName>
        <fullName evidence="2">Putative 4-hydroxy-4-methyl-2-oxoglutarate aldolase</fullName>
    </recommendedName>
    <alternativeName>
        <fullName evidence="3">Regulator of ribonuclease activity homolog</fullName>
    </alternativeName>
    <alternativeName>
        <fullName evidence="4">RraA-like protein</fullName>
    </alternativeName>
</protein>
<comment type="cofactor">
    <cofactor evidence="1">
        <name>a divalent metal cation</name>
        <dbReference type="ChEBI" id="CHEBI:60240"/>
    </cofactor>
</comment>